<sequence length="1170" mass="128944">MCTGFESSGDPSEGGYLGSDASFQLHRGEERGRFDDNEGVEEERTWGSPVRGGDRRVPSILGVEIRTPVEKRPSTSVGGHTMGSGGRPACVLSSGEEGEQQSSQKRRGDSRGDVAAASKKQKTKATQTSGGKRKGGEGHVGAASRKRPSSAQIQPVSVPVQQTGPIDVDVAYFLEWKDGVRTKREIPVNPSQVVDIGEWEAGYNECFLDPVHTQLIIDAMTTAYLQASKTYELPTLKLASLGLEKSKPGVCAQRLKPEDWKDELADQYYYYAVVGLHNVAATRTLLGTDVAVRYNFERWPARMVYFSDADFEGYFLVESWRRFCEDALQKTAYNHLWTLTDDKTEQGIRKQNAALRSYFPLAMAGKSVWKMGMEFFEKWETDRLLAPEGAKWIAKKKKVKGVKASVSHIENDKTGRKEVVYNIPIDAPQKKGKKEKESDDWFVQVNEPDPHSWKSMEALTVNEKCRLLKKALNCEVVWVQTGSSALAKQGKLGMQEALDLVKCDRILVRLWNYYQFKYENRPDSDCTRSYPFLRKREAILAQVKSQGLNAALWDGSRKLVGDLSLFRDCPPFMGCEDDKSIKATKKLVLNKKLSIDWKNKVLSVLTGSRSKSMDVALAEGMMKVVELEKAVGITKCHTVVLDLCEPVDITQWTQQTFESLNALLQHLFPSHWTVVAFAPREHDYHFMTSLRHLSVVKAMAGKWVRRPQQKKSFAVGNNLYSVDDRMYILFKGDDLRENTSVVYDARLEAGDATAVGAHVKVTPTDVSEMSFEPCEWPLVIPGRDRKVYKDMERNPAQLAHLLEFVCKKGEGVMFLGKAHKQVVWEALKGGRNVITLEGNSELLQYTLDFLKGAVNSGAHRWELISRTDKPRSVWEPSTGMWFKLSERKRDRIYEFLFLETWPRRDNNPEYIRRREHMLALLDNYHGASRFNAKNFLDRLECTLLSRSRSSGSRGSAGGGPPGPLGGGGGGGSSKGTGEGAASGGSVGTHDQGKTVESGGWVGLLNVADKTTVGASKSAKFADIRTSQNVEPPPLDAAKSVGVRAASTTHWSALPSMTEFAASVGTGRGSSVGVPITGVKYKSAALRTKPPEVHDGELVLRSATGAEVSETGAKTKSAGIRISVSSGATSDDFPSLQGTASVVGDGQPTKFNARLDRGASSVLCNSISASI</sequence>
<comment type="caution">
    <text evidence="2">The sequence shown here is derived from an EMBL/GenBank/DDBJ whole genome shotgun (WGS) entry which is preliminary data.</text>
</comment>
<keyword evidence="3" id="KW-1185">Reference proteome</keyword>
<evidence type="ECO:0000313" key="2">
    <source>
        <dbReference type="EMBL" id="GBG91748.1"/>
    </source>
</evidence>
<organism evidence="2 3">
    <name type="scientific">Chara braunii</name>
    <name type="common">Braun's stonewort</name>
    <dbReference type="NCBI Taxonomy" id="69332"/>
    <lineage>
        <taxon>Eukaryota</taxon>
        <taxon>Viridiplantae</taxon>
        <taxon>Streptophyta</taxon>
        <taxon>Charophyceae</taxon>
        <taxon>Charales</taxon>
        <taxon>Characeae</taxon>
        <taxon>Chara</taxon>
    </lineage>
</organism>
<feature type="compositionally biased region" description="Basic and acidic residues" evidence="1">
    <location>
        <begin position="26"/>
        <end position="36"/>
    </location>
</feature>
<feature type="compositionally biased region" description="Polar residues" evidence="1">
    <location>
        <begin position="1"/>
        <end position="10"/>
    </location>
</feature>
<protein>
    <submittedName>
        <fullName evidence="2">Uncharacterized protein</fullName>
    </submittedName>
</protein>
<dbReference type="EMBL" id="BFEA01000945">
    <property type="protein sequence ID" value="GBG91748.1"/>
    <property type="molecule type" value="Genomic_DNA"/>
</dbReference>
<evidence type="ECO:0000313" key="3">
    <source>
        <dbReference type="Proteomes" id="UP000265515"/>
    </source>
</evidence>
<feature type="compositionally biased region" description="Gly residues" evidence="1">
    <location>
        <begin position="954"/>
        <end position="986"/>
    </location>
</feature>
<feature type="region of interest" description="Disordered" evidence="1">
    <location>
        <begin position="947"/>
        <end position="994"/>
    </location>
</feature>
<proteinExistence type="predicted"/>
<feature type="compositionally biased region" description="Polar residues" evidence="1">
    <location>
        <begin position="149"/>
        <end position="158"/>
    </location>
</feature>
<feature type="region of interest" description="Disordered" evidence="1">
    <location>
        <begin position="1"/>
        <end position="158"/>
    </location>
</feature>
<dbReference type="Proteomes" id="UP000265515">
    <property type="component" value="Unassembled WGS sequence"/>
</dbReference>
<gene>
    <name evidence="2" type="ORF">CBR_g53600</name>
</gene>
<evidence type="ECO:0000256" key="1">
    <source>
        <dbReference type="SAM" id="MobiDB-lite"/>
    </source>
</evidence>
<reference evidence="2 3" key="1">
    <citation type="journal article" date="2018" name="Cell">
        <title>The Chara Genome: Secondary Complexity and Implications for Plant Terrestrialization.</title>
        <authorList>
            <person name="Nishiyama T."/>
            <person name="Sakayama H."/>
            <person name="Vries J.D."/>
            <person name="Buschmann H."/>
            <person name="Saint-Marcoux D."/>
            <person name="Ullrich K.K."/>
            <person name="Haas F.B."/>
            <person name="Vanderstraeten L."/>
            <person name="Becker D."/>
            <person name="Lang D."/>
            <person name="Vosolsobe S."/>
            <person name="Rombauts S."/>
            <person name="Wilhelmsson P.K.I."/>
            <person name="Janitza P."/>
            <person name="Kern R."/>
            <person name="Heyl A."/>
            <person name="Rumpler F."/>
            <person name="Villalobos L.I.A.C."/>
            <person name="Clay J.M."/>
            <person name="Skokan R."/>
            <person name="Toyoda A."/>
            <person name="Suzuki Y."/>
            <person name="Kagoshima H."/>
            <person name="Schijlen E."/>
            <person name="Tajeshwar N."/>
            <person name="Catarino B."/>
            <person name="Hetherington A.J."/>
            <person name="Saltykova A."/>
            <person name="Bonnot C."/>
            <person name="Breuninger H."/>
            <person name="Symeonidi A."/>
            <person name="Radhakrishnan G.V."/>
            <person name="Van Nieuwerburgh F."/>
            <person name="Deforce D."/>
            <person name="Chang C."/>
            <person name="Karol K.G."/>
            <person name="Hedrich R."/>
            <person name="Ulvskov P."/>
            <person name="Glockner G."/>
            <person name="Delwiche C.F."/>
            <person name="Petrasek J."/>
            <person name="Van de Peer Y."/>
            <person name="Friml J."/>
            <person name="Beilby M."/>
            <person name="Dolan L."/>
            <person name="Kohara Y."/>
            <person name="Sugano S."/>
            <person name="Fujiyama A."/>
            <person name="Delaux P.-M."/>
            <person name="Quint M."/>
            <person name="TheiBen G."/>
            <person name="Hagemann M."/>
            <person name="Harholt J."/>
            <person name="Dunand C."/>
            <person name="Zachgo S."/>
            <person name="Langdale J."/>
            <person name="Maumus F."/>
            <person name="Straeten D.V.D."/>
            <person name="Gould S.B."/>
            <person name="Rensing S.A."/>
        </authorList>
    </citation>
    <scope>NUCLEOTIDE SEQUENCE [LARGE SCALE GENOMIC DNA]</scope>
    <source>
        <strain evidence="2 3">S276</strain>
    </source>
</reference>
<name>A0A388MB07_CHABU</name>
<dbReference type="AlphaFoldDB" id="A0A388MB07"/>
<dbReference type="Gramene" id="GBG91748">
    <property type="protein sequence ID" value="GBG91748"/>
    <property type="gene ID" value="CBR_g53600"/>
</dbReference>
<accession>A0A388MB07</accession>